<evidence type="ECO:0000313" key="9">
    <source>
        <dbReference type="Ensembl" id="ENSMGAP00000025231.1"/>
    </source>
</evidence>
<evidence type="ECO:0008006" key="11">
    <source>
        <dbReference type="Google" id="ProtNLM"/>
    </source>
</evidence>
<dbReference type="FunFam" id="1.25.40.180:FF:000003">
    <property type="entry name" value="Putative eukaryotic translation initiation factor 4 gamma 1"/>
    <property type="match status" value="1"/>
</dbReference>
<dbReference type="InterPro" id="IPR016024">
    <property type="entry name" value="ARM-type_fold"/>
</dbReference>
<dbReference type="Ensembl" id="ENSMGAT00000030330.1">
    <property type="protein sequence ID" value="ENSMGAP00000025231.1"/>
    <property type="gene ID" value="ENSMGAG00000007151.3"/>
</dbReference>
<evidence type="ECO:0000256" key="1">
    <source>
        <dbReference type="ARBA" id="ARBA00005775"/>
    </source>
</evidence>
<dbReference type="PANTHER" id="PTHR23253">
    <property type="entry name" value="EUKARYOTIC TRANSLATION INITIATION FACTOR 4 GAMMA"/>
    <property type="match status" value="1"/>
</dbReference>
<feature type="compositionally biased region" description="Basic and acidic residues" evidence="6">
    <location>
        <begin position="220"/>
        <end position="236"/>
    </location>
</feature>
<sequence length="909" mass="102885">MSLETRAPQRKNNLCTTCDVFSPYQVPAMGGEFVGTAGGKLPSAGGSHTGVGTGSLLNVGPRRSQPGQRREPRKIITVCVKEDVHLKKAENAWKPSLKRENQTEDPENVKTQELFRKVRSILNKLTPQMFNQLMKQVTDLTVDTEERLKGVIDLVFEKAIDEPSFSVAYANMCRCLVTLKVPMADKPGSTVNFRKLLLNRCQKEFEKDKADDDVFEKKQKELEAATTPEEKTRLHDELEEAKDKARRRSIGNIKFIGELFKLKMLTEAIMHDCVVKLLKNHDEESLECLCRLLTTIGKDLDFEKAKPRMDQYFNQMEKIVKERKTSSRIRFMLQDVIDLRLCNWVSRRADQGPKTIEQIHKEAKIEEQEEQRKVQQLMTKEKRRPGVQRVDEGGWNTVQGTKNSRVLDPTKFLKITKPTIDEKIQLVPKAQLGSWGKGSSGGAKASEMDSLRPSATSLNRFSALQPPVSSVSASSASSELDSRRALTSRGSTGREKNDKPLPPSLSRPNTFLRGSSSKELLLDNLAQEEQRREMLETVKQLTGGMETDRNSTEAERSKVKESGKRPHIPASPVQEKPSLSEEEIERKCKSIVDEFLHINDFKEAMQCVEELSAQSLLPVFVRVGVESTLERSQITRDHMGQLLHQLVQSGKLSKQDFFKGFSDTLEMADDMAIDIPHIWLYLAELVTPMLKEGGISMRELIQEFSKPLLPVGRAGVLLAEILHLLCKQMSHKKVGALWRETGFSWKDYLPEGEDVHTFLMEQVSEEGELDSYCSSFYESQMSSPTFLRALMTAVCKAAIIADSSSFRVDTAVIKQRVPILLKYLDSDTEKELQALYALQASIVKLDQPPNLLRMFFDCLYDEEVISEDAFYKWESSKDPAEQNGKGVALKSVTAFFTWLREAEEESEDN</sequence>
<dbReference type="InterPro" id="IPR003890">
    <property type="entry name" value="MIF4G-like_typ-3"/>
</dbReference>
<protein>
    <recommendedName>
        <fullName evidence="11">Eukaryotic translation initiation factor 4 gamma 3</fullName>
    </recommendedName>
</protein>
<feature type="region of interest" description="Disordered" evidence="6">
    <location>
        <begin position="432"/>
        <end position="518"/>
    </location>
</feature>
<keyword evidence="4" id="KW-0810">Translation regulation</keyword>
<dbReference type="GO" id="GO:0003729">
    <property type="term" value="F:mRNA binding"/>
    <property type="evidence" value="ECO:0007669"/>
    <property type="project" value="TreeGrafter"/>
</dbReference>
<feature type="compositionally biased region" description="Low complexity" evidence="6">
    <location>
        <begin position="468"/>
        <end position="478"/>
    </location>
</feature>
<comment type="similarity">
    <text evidence="1">Belongs to the eukaryotic initiation factor 4G family.</text>
</comment>
<reference evidence="9" key="2">
    <citation type="submission" date="2025-08" db="UniProtKB">
        <authorList>
            <consortium name="Ensembl"/>
        </authorList>
    </citation>
    <scope>IDENTIFICATION</scope>
</reference>
<dbReference type="Bgee" id="ENSMGAG00000007151">
    <property type="expression patterns" value="Expressed in pectoralis major and 17 other cell types or tissues"/>
</dbReference>
<dbReference type="SMART" id="SM00544">
    <property type="entry name" value="MA3"/>
    <property type="match status" value="1"/>
</dbReference>
<feature type="region of interest" description="Disordered" evidence="6">
    <location>
        <begin position="220"/>
        <end position="241"/>
    </location>
</feature>
<evidence type="ECO:0000256" key="4">
    <source>
        <dbReference type="ARBA" id="ARBA00022845"/>
    </source>
</evidence>
<evidence type="ECO:0000259" key="7">
    <source>
        <dbReference type="PROSITE" id="PS51363"/>
    </source>
</evidence>
<accession>A0A803Y0D4</accession>
<dbReference type="GO" id="GO:0016281">
    <property type="term" value="C:eukaryotic translation initiation factor 4F complex"/>
    <property type="evidence" value="ECO:0007669"/>
    <property type="project" value="TreeGrafter"/>
</dbReference>
<dbReference type="InterPro" id="IPR003891">
    <property type="entry name" value="Initiation_fac_eIF4g_MI"/>
</dbReference>
<evidence type="ECO:0000256" key="6">
    <source>
        <dbReference type="SAM" id="MobiDB-lite"/>
    </source>
</evidence>
<feature type="domain" description="MI" evidence="8">
    <location>
        <begin position="583"/>
        <end position="705"/>
    </location>
</feature>
<feature type="domain" description="W2" evidence="7">
    <location>
        <begin position="742"/>
        <end position="909"/>
    </location>
</feature>
<feature type="compositionally biased region" description="Polar residues" evidence="6">
    <location>
        <begin position="453"/>
        <end position="462"/>
    </location>
</feature>
<dbReference type="PROSITE" id="PS51363">
    <property type="entry name" value="W2"/>
    <property type="match status" value="1"/>
</dbReference>
<feature type="region of interest" description="Disordered" evidence="6">
    <location>
        <begin position="541"/>
        <end position="582"/>
    </location>
</feature>
<feature type="compositionally biased region" description="Polar residues" evidence="6">
    <location>
        <begin position="506"/>
        <end position="518"/>
    </location>
</feature>
<dbReference type="PROSITE" id="PS51366">
    <property type="entry name" value="MI"/>
    <property type="match status" value="1"/>
</dbReference>
<keyword evidence="10" id="KW-1185">Reference proteome</keyword>
<dbReference type="Proteomes" id="UP000001645">
    <property type="component" value="Chromosome 23"/>
</dbReference>
<dbReference type="InterPro" id="IPR003307">
    <property type="entry name" value="W2_domain"/>
</dbReference>
<feature type="region of interest" description="Disordered" evidence="6">
    <location>
        <begin position="45"/>
        <end position="71"/>
    </location>
</feature>
<organism evidence="9 10">
    <name type="scientific">Meleagris gallopavo</name>
    <name type="common">Wild turkey</name>
    <dbReference type="NCBI Taxonomy" id="9103"/>
    <lineage>
        <taxon>Eukaryota</taxon>
        <taxon>Metazoa</taxon>
        <taxon>Chordata</taxon>
        <taxon>Craniata</taxon>
        <taxon>Vertebrata</taxon>
        <taxon>Euteleostomi</taxon>
        <taxon>Archelosauria</taxon>
        <taxon>Archosauria</taxon>
        <taxon>Dinosauria</taxon>
        <taxon>Saurischia</taxon>
        <taxon>Theropoda</taxon>
        <taxon>Coelurosauria</taxon>
        <taxon>Aves</taxon>
        <taxon>Neognathae</taxon>
        <taxon>Galloanserae</taxon>
        <taxon>Galliformes</taxon>
        <taxon>Phasianidae</taxon>
        <taxon>Meleagridinae</taxon>
        <taxon>Meleagris</taxon>
    </lineage>
</organism>
<dbReference type="GO" id="GO:0003743">
    <property type="term" value="F:translation initiation factor activity"/>
    <property type="evidence" value="ECO:0007669"/>
    <property type="project" value="UniProtKB-KW"/>
</dbReference>
<dbReference type="Pfam" id="PF02854">
    <property type="entry name" value="MIF4G"/>
    <property type="match status" value="1"/>
</dbReference>
<reference evidence="9 10" key="1">
    <citation type="journal article" date="2010" name="PLoS Biol.">
        <title>Multi-platform next-generation sequencing of the domestic turkey (Meleagris gallopavo): genome assembly and analysis.</title>
        <authorList>
            <person name="Dalloul R.A."/>
            <person name="Long J.A."/>
            <person name="Zimin A.V."/>
            <person name="Aslam L."/>
            <person name="Beal K."/>
            <person name="Blomberg L.A."/>
            <person name="Bouffard P."/>
            <person name="Burt D.W."/>
            <person name="Crasta O."/>
            <person name="Crooijmans R.P."/>
            <person name="Cooper K."/>
            <person name="Coulombe R.A."/>
            <person name="De S."/>
            <person name="Delany M.E."/>
            <person name="Dodgson J.B."/>
            <person name="Dong J.J."/>
            <person name="Evans C."/>
            <person name="Frederickson K.M."/>
            <person name="Flicek P."/>
            <person name="Florea L."/>
            <person name="Folkerts O."/>
            <person name="Groenen M.A."/>
            <person name="Harkins T.T."/>
            <person name="Herrero J."/>
            <person name="Hoffmann S."/>
            <person name="Megens H.J."/>
            <person name="Jiang A."/>
            <person name="de Jong P."/>
            <person name="Kaiser P."/>
            <person name="Kim H."/>
            <person name="Kim K.W."/>
            <person name="Kim S."/>
            <person name="Langenberger D."/>
            <person name="Lee M.K."/>
            <person name="Lee T."/>
            <person name="Mane S."/>
            <person name="Marcais G."/>
            <person name="Marz M."/>
            <person name="McElroy A.P."/>
            <person name="Modise T."/>
            <person name="Nefedov M."/>
            <person name="Notredame C."/>
            <person name="Paton I.R."/>
            <person name="Payne W.S."/>
            <person name="Pertea G."/>
            <person name="Prickett D."/>
            <person name="Puiu D."/>
            <person name="Qioa D."/>
            <person name="Raineri E."/>
            <person name="Ruffier M."/>
            <person name="Salzberg S.L."/>
            <person name="Schatz M.C."/>
            <person name="Scheuring C."/>
            <person name="Schmidt C.J."/>
            <person name="Schroeder S."/>
            <person name="Searle S.M."/>
            <person name="Smith E.J."/>
            <person name="Smith J."/>
            <person name="Sonstegard T.S."/>
            <person name="Stadler P.F."/>
            <person name="Tafer H."/>
            <person name="Tu Z.J."/>
            <person name="Van Tassell C.P."/>
            <person name="Vilella A.J."/>
            <person name="Williams K.P."/>
            <person name="Yorke J.A."/>
            <person name="Zhang L."/>
            <person name="Zhang H.B."/>
            <person name="Zhang X."/>
            <person name="Zhang Y."/>
            <person name="Reed K.M."/>
        </authorList>
    </citation>
    <scope>NUCLEOTIDE SEQUENCE [LARGE SCALE GENOMIC DNA]</scope>
</reference>
<dbReference type="PANTHER" id="PTHR23253:SF23">
    <property type="entry name" value="EUKARYOTIC TRANSLATION INITIATION FACTOR 4 GAMMA 3"/>
    <property type="match status" value="1"/>
</dbReference>
<feature type="region of interest" description="Disordered" evidence="6">
    <location>
        <begin position="377"/>
        <end position="402"/>
    </location>
</feature>
<feature type="compositionally biased region" description="Basic and acidic residues" evidence="6">
    <location>
        <begin position="546"/>
        <end position="564"/>
    </location>
</feature>
<keyword evidence="3" id="KW-0597">Phosphoprotein</keyword>
<dbReference type="AlphaFoldDB" id="A0A803Y0D4"/>
<name>A0A803Y0D4_MELGA</name>
<dbReference type="SUPFAM" id="SSF48371">
    <property type="entry name" value="ARM repeat"/>
    <property type="match status" value="3"/>
</dbReference>
<evidence type="ECO:0000313" key="10">
    <source>
        <dbReference type="Proteomes" id="UP000001645"/>
    </source>
</evidence>
<dbReference type="SMART" id="SM00543">
    <property type="entry name" value="MIF4G"/>
    <property type="match status" value="1"/>
</dbReference>
<dbReference type="Pfam" id="PF02020">
    <property type="entry name" value="W2"/>
    <property type="match status" value="1"/>
</dbReference>
<evidence type="ECO:0000259" key="8">
    <source>
        <dbReference type="PROSITE" id="PS51366"/>
    </source>
</evidence>
<keyword evidence="5" id="KW-0648">Protein biosynthesis</keyword>
<dbReference type="FunFam" id="1.25.40.180:FF:000001">
    <property type="entry name" value="Eukaryotic translation initiation factor 4 gamma, 3, putative"/>
    <property type="match status" value="1"/>
</dbReference>
<dbReference type="SMART" id="SM00515">
    <property type="entry name" value="eIF5C"/>
    <property type="match status" value="1"/>
</dbReference>
<evidence type="ECO:0000256" key="3">
    <source>
        <dbReference type="ARBA" id="ARBA00022553"/>
    </source>
</evidence>
<dbReference type="GeneTree" id="ENSGT00940000156454"/>
<proteinExistence type="inferred from homology"/>
<dbReference type="Gene3D" id="1.25.40.180">
    <property type="match status" value="3"/>
</dbReference>
<dbReference type="Pfam" id="PF02847">
    <property type="entry name" value="MA3"/>
    <property type="match status" value="1"/>
</dbReference>
<dbReference type="CDD" id="cd11559">
    <property type="entry name" value="W2_eIF4G1_like"/>
    <property type="match status" value="1"/>
</dbReference>
<dbReference type="GO" id="GO:0006417">
    <property type="term" value="P:regulation of translation"/>
    <property type="evidence" value="ECO:0007669"/>
    <property type="project" value="UniProtKB-KW"/>
</dbReference>
<evidence type="ECO:0000256" key="5">
    <source>
        <dbReference type="ARBA" id="ARBA00022917"/>
    </source>
</evidence>
<keyword evidence="2" id="KW-0396">Initiation factor</keyword>
<gene>
    <name evidence="9" type="primary">EIF4G3</name>
</gene>
<evidence type="ECO:0000256" key="2">
    <source>
        <dbReference type="ARBA" id="ARBA00022540"/>
    </source>
</evidence>
<reference evidence="9" key="3">
    <citation type="submission" date="2025-09" db="UniProtKB">
        <authorList>
            <consortium name="Ensembl"/>
        </authorList>
    </citation>
    <scope>IDENTIFICATION</scope>
</reference>